<sequence>MSHQEEPCSWDVSLPQGRGGFGLGGQNLLEAPLQVLHVGGARPRDDGGSSPLPGEAVQLAHFLAEMLKHITDVFVVFTGGNFQEEAAQLVGQLDTITRLHLPGVQKVPLVAHDDDGGLRVGMDLPDVLVQGADGQVAVIVCDGIDQQEALCPLHALGQRVHCLGEAVLDLDAPGSVLDLQGELVSLHAHKPRVQLACIRFVIANESLGQEAHDHCWKDRKITSRTRTRRSNPDGLGEMRACQAAATARSLRLCKATDGAMASRGF</sequence>
<evidence type="ECO:0000313" key="1">
    <source>
        <dbReference type="EMBL" id="HDA36932.1"/>
    </source>
</evidence>
<proteinExistence type="predicted"/>
<protein>
    <submittedName>
        <fullName evidence="1">Ras-like protein family member 11A</fullName>
    </submittedName>
</protein>
<dbReference type="EMBL" id="DQIR01081456">
    <property type="protein sequence ID" value="HDA36932.1"/>
    <property type="molecule type" value="Transcribed_RNA"/>
</dbReference>
<name>A0A480IJ28_PIG</name>
<dbReference type="AlphaFoldDB" id="A0A480IJ28"/>
<reference evidence="1" key="1">
    <citation type="journal article" date="2019" name="PeerJ">
        <title>Genes of the pig, Sus scrofa, reconstructed with EvidentialGene.</title>
        <authorList>
            <person name="Gilbert D.G."/>
        </authorList>
    </citation>
    <scope>NUCLEOTIDE SEQUENCE</scope>
</reference>
<dbReference type="EMBL" id="DQIR01072477">
    <property type="protein sequence ID" value="HDA27953.1"/>
    <property type="molecule type" value="Transcribed_RNA"/>
</dbReference>
<organism evidence="1">
    <name type="scientific">Sus scrofa</name>
    <name type="common">Pig</name>
    <dbReference type="NCBI Taxonomy" id="9823"/>
    <lineage>
        <taxon>Eukaryota</taxon>
        <taxon>Metazoa</taxon>
        <taxon>Chordata</taxon>
        <taxon>Craniata</taxon>
        <taxon>Vertebrata</taxon>
        <taxon>Euteleostomi</taxon>
        <taxon>Mammalia</taxon>
        <taxon>Eutheria</taxon>
        <taxon>Laurasiatheria</taxon>
        <taxon>Artiodactyla</taxon>
        <taxon>Suina</taxon>
        <taxon>Suidae</taxon>
        <taxon>Sus</taxon>
    </lineage>
</organism>
<accession>A0A480IJ28</accession>